<reference evidence="1" key="2">
    <citation type="submission" date="2022-06" db="UniProtKB">
        <authorList>
            <consortium name="EnsemblMetazoa"/>
        </authorList>
    </citation>
    <scope>IDENTIFICATION</scope>
    <source>
        <strain evidence="1">PS312</strain>
    </source>
</reference>
<gene>
    <name evidence="1" type="primary">WBGene00278007</name>
</gene>
<evidence type="ECO:0000313" key="1">
    <source>
        <dbReference type="EnsemblMetazoa" id="PPA39638.1"/>
    </source>
</evidence>
<proteinExistence type="predicted"/>
<dbReference type="AlphaFoldDB" id="A0A2A6BC39"/>
<accession>A0A8R1UT48</accession>
<accession>A0A2A6BC39</accession>
<dbReference type="Proteomes" id="UP000005239">
    <property type="component" value="Unassembled WGS sequence"/>
</dbReference>
<organism evidence="1 2">
    <name type="scientific">Pristionchus pacificus</name>
    <name type="common">Parasitic nematode worm</name>
    <dbReference type="NCBI Taxonomy" id="54126"/>
    <lineage>
        <taxon>Eukaryota</taxon>
        <taxon>Metazoa</taxon>
        <taxon>Ecdysozoa</taxon>
        <taxon>Nematoda</taxon>
        <taxon>Chromadorea</taxon>
        <taxon>Rhabditida</taxon>
        <taxon>Rhabditina</taxon>
        <taxon>Diplogasteromorpha</taxon>
        <taxon>Diplogasteroidea</taxon>
        <taxon>Neodiplogasteridae</taxon>
        <taxon>Pristionchus</taxon>
    </lineage>
</organism>
<dbReference type="EnsemblMetazoa" id="PPA39638.1">
    <property type="protein sequence ID" value="PPA39638.1"/>
    <property type="gene ID" value="WBGene00278007"/>
</dbReference>
<sequence length="139" mass="15962">MNLSTWILFTLPVLAFGFIWSNNLEDETLLESIQRLDREWSRAKRSARFTVLKLPDEMISTLESYRISREEGDEILRDILNATSPLSFFATSLGYTYNSNGHRYLPVKVHDLTSLLGSSEQLYVEIDSDTSDESTESED</sequence>
<keyword evidence="2" id="KW-1185">Reference proteome</keyword>
<name>A0A2A6BC39_PRIPA</name>
<protein>
    <submittedName>
        <fullName evidence="1">Uncharacterized protein</fullName>
    </submittedName>
</protein>
<reference evidence="2" key="1">
    <citation type="journal article" date="2008" name="Nat. Genet.">
        <title>The Pristionchus pacificus genome provides a unique perspective on nematode lifestyle and parasitism.</title>
        <authorList>
            <person name="Dieterich C."/>
            <person name="Clifton S.W."/>
            <person name="Schuster L.N."/>
            <person name="Chinwalla A."/>
            <person name="Delehaunty K."/>
            <person name="Dinkelacker I."/>
            <person name="Fulton L."/>
            <person name="Fulton R."/>
            <person name="Godfrey J."/>
            <person name="Minx P."/>
            <person name="Mitreva M."/>
            <person name="Roeseler W."/>
            <person name="Tian H."/>
            <person name="Witte H."/>
            <person name="Yang S.P."/>
            <person name="Wilson R.K."/>
            <person name="Sommer R.J."/>
        </authorList>
    </citation>
    <scope>NUCLEOTIDE SEQUENCE [LARGE SCALE GENOMIC DNA]</scope>
    <source>
        <strain evidence="2">PS312</strain>
    </source>
</reference>
<evidence type="ECO:0000313" key="2">
    <source>
        <dbReference type="Proteomes" id="UP000005239"/>
    </source>
</evidence>